<proteinExistence type="predicted"/>
<dbReference type="KEGG" id="dva:DAD186_14140"/>
<dbReference type="EMBL" id="CP012117">
    <property type="protein sequence ID" value="ANP27964.1"/>
    <property type="molecule type" value="Genomic_DNA"/>
</dbReference>
<evidence type="ECO:0000313" key="2">
    <source>
        <dbReference type="Proteomes" id="UP000092596"/>
    </source>
</evidence>
<dbReference type="Proteomes" id="UP000092596">
    <property type="component" value="Chromosome"/>
</dbReference>
<sequence>MLHIHRHRTLGRGVMPDTRNETYPVLLLPHFQLLNTDIQV</sequence>
<protein>
    <submittedName>
        <fullName evidence="1">Uncharacterized protein</fullName>
    </submittedName>
</protein>
<organism evidence="1 2">
    <name type="scientific">Dermabacter vaginalis</name>
    <dbReference type="NCBI Taxonomy" id="1630135"/>
    <lineage>
        <taxon>Bacteria</taxon>
        <taxon>Bacillati</taxon>
        <taxon>Actinomycetota</taxon>
        <taxon>Actinomycetes</taxon>
        <taxon>Micrococcales</taxon>
        <taxon>Dermabacteraceae</taxon>
        <taxon>Dermabacter</taxon>
    </lineage>
</organism>
<evidence type="ECO:0000313" key="1">
    <source>
        <dbReference type="EMBL" id="ANP27964.1"/>
    </source>
</evidence>
<accession>A0A1B0ZJ01</accession>
<name>A0A1B0ZJ01_9MICO</name>
<gene>
    <name evidence="1" type="ORF">DAD186_14140</name>
</gene>
<dbReference type="AlphaFoldDB" id="A0A1B0ZJ01"/>
<reference evidence="1 2" key="1">
    <citation type="submission" date="2015-06" db="EMBL/GenBank/DDBJ databases">
        <title>Investigation of pathophysiology for high-risk pregnancy and development of treatment modality based on it.</title>
        <authorList>
            <person name="Kim B.-C."/>
            <person name="Lim S."/>
        </authorList>
    </citation>
    <scope>NUCLEOTIDE SEQUENCE [LARGE SCALE GENOMIC DNA]</scope>
    <source>
        <strain evidence="1 2">AD1-86</strain>
    </source>
</reference>